<evidence type="ECO:0000259" key="2">
    <source>
        <dbReference type="PROSITE" id="PS50904"/>
    </source>
</evidence>
<proteinExistence type="predicted"/>
<dbReference type="Proteomes" id="UP001497453">
    <property type="component" value="Chromosome 1"/>
</dbReference>
<feature type="region of interest" description="Disordered" evidence="1">
    <location>
        <begin position="174"/>
        <end position="229"/>
    </location>
</feature>
<dbReference type="EMBL" id="OZ037944">
    <property type="protein sequence ID" value="CAL1696317.1"/>
    <property type="molecule type" value="Genomic_DNA"/>
</dbReference>
<evidence type="ECO:0000256" key="1">
    <source>
        <dbReference type="SAM" id="MobiDB-lite"/>
    </source>
</evidence>
<dbReference type="Pfam" id="PF04707">
    <property type="entry name" value="PRELI"/>
    <property type="match status" value="1"/>
</dbReference>
<sequence length="229" mass="26169">MKFFSQSFLYDDPWSIVSFAFFLRYPNPFASHVASVDVISRSFSPTGSLLTTRLILKRGSLPRWAPRGIIAKAESWIVEESEVDPEGRVVRCTTKNLDHVKIMRVEEHITLRQTDDNRTLQTTEAKFISGFGWGLTKRIENHGLARFKSHVQRSREGLAVILSLIRQSRMQPMTLGPAPLVTSRQSFTGSEDVRNDREETRQPKDDQAPDSPSSAERPWSKIASWLRPR</sequence>
<reference evidence="4" key="1">
    <citation type="submission" date="2024-04" db="EMBL/GenBank/DDBJ databases">
        <authorList>
            <person name="Shaw F."/>
            <person name="Minotto A."/>
        </authorList>
    </citation>
    <scope>NUCLEOTIDE SEQUENCE [LARGE SCALE GENOMIC DNA]</scope>
</reference>
<name>A0ABP1CKV0_9APHY</name>
<organism evidence="3 4">
    <name type="scientific">Somion occarium</name>
    <dbReference type="NCBI Taxonomy" id="3059160"/>
    <lineage>
        <taxon>Eukaryota</taxon>
        <taxon>Fungi</taxon>
        <taxon>Dikarya</taxon>
        <taxon>Basidiomycota</taxon>
        <taxon>Agaricomycotina</taxon>
        <taxon>Agaricomycetes</taxon>
        <taxon>Polyporales</taxon>
        <taxon>Cerrenaceae</taxon>
        <taxon>Somion</taxon>
    </lineage>
</organism>
<dbReference type="PROSITE" id="PS50904">
    <property type="entry name" value="PRELI_MSF1"/>
    <property type="match status" value="1"/>
</dbReference>
<feature type="compositionally biased region" description="Basic and acidic residues" evidence="1">
    <location>
        <begin position="191"/>
        <end position="207"/>
    </location>
</feature>
<feature type="domain" description="PRELI/MSF1" evidence="2">
    <location>
        <begin position="1"/>
        <end position="170"/>
    </location>
</feature>
<accession>A0ABP1CKV0</accession>
<gene>
    <name evidence="3" type="ORF">GFSPODELE1_LOCUS1136</name>
</gene>
<evidence type="ECO:0000313" key="4">
    <source>
        <dbReference type="Proteomes" id="UP001497453"/>
    </source>
</evidence>
<evidence type="ECO:0000313" key="3">
    <source>
        <dbReference type="EMBL" id="CAL1696317.1"/>
    </source>
</evidence>
<dbReference type="InterPro" id="IPR037365">
    <property type="entry name" value="Slowmo/Ups"/>
</dbReference>
<dbReference type="InterPro" id="IPR006797">
    <property type="entry name" value="PRELI/MSF1_dom"/>
</dbReference>
<dbReference type="PANTHER" id="PTHR11158">
    <property type="entry name" value="MSF1/PX19 RELATED"/>
    <property type="match status" value="1"/>
</dbReference>
<protein>
    <recommendedName>
        <fullName evidence="2">PRELI/MSF1 domain-containing protein</fullName>
    </recommendedName>
</protein>
<keyword evidence="4" id="KW-1185">Reference proteome</keyword>